<dbReference type="PANTHER" id="PTHR12297:SF3">
    <property type="entry name" value="HIG1 DOMAIN FAMILY MEMBER 1A"/>
    <property type="match status" value="1"/>
</dbReference>
<sequence>KEEPLVTGGILLTCGAVTLAAKAVRNGNRAAAQKWFRYRVGFQAFTIVVLVAGGILYENKSKQTTRSREELLAEKAKIRERLWIEELEKRDLEIKQRQRRAEYVRAAKLEAAE</sequence>
<proteinExistence type="predicted"/>
<evidence type="ECO:0000256" key="5">
    <source>
        <dbReference type="ARBA" id="ARBA00023128"/>
    </source>
</evidence>
<evidence type="ECO:0000256" key="6">
    <source>
        <dbReference type="ARBA" id="ARBA00023136"/>
    </source>
</evidence>
<feature type="domain" description="HIG1" evidence="8">
    <location>
        <begin position="1"/>
        <end position="68"/>
    </location>
</feature>
<evidence type="ECO:0000259" key="8">
    <source>
        <dbReference type="PROSITE" id="PS51503"/>
    </source>
</evidence>
<feature type="non-terminal residue" evidence="9">
    <location>
        <position position="113"/>
    </location>
</feature>
<dbReference type="EMBL" id="KV454477">
    <property type="protein sequence ID" value="ODV62504.1"/>
    <property type="molecule type" value="Genomic_DNA"/>
</dbReference>
<dbReference type="InterPro" id="IPR007667">
    <property type="entry name" value="Hypoxia_induced_domain"/>
</dbReference>
<dbReference type="PANTHER" id="PTHR12297">
    <property type="entry name" value="HYPOXIA-INDUCBILE GENE 1 HIG1 -RELATED"/>
    <property type="match status" value="1"/>
</dbReference>
<evidence type="ECO:0000313" key="9">
    <source>
        <dbReference type="EMBL" id="ODV62504.1"/>
    </source>
</evidence>
<dbReference type="RefSeq" id="XP_020048811.1">
    <property type="nucleotide sequence ID" value="XM_020189933.1"/>
</dbReference>
<gene>
    <name evidence="9" type="ORF">ASCRUDRAFT_26115</name>
</gene>
<feature type="transmembrane region" description="Helical" evidence="7">
    <location>
        <begin position="36"/>
        <end position="57"/>
    </location>
</feature>
<dbReference type="PROSITE" id="PS51503">
    <property type="entry name" value="HIG1"/>
    <property type="match status" value="1"/>
</dbReference>
<evidence type="ECO:0000256" key="1">
    <source>
        <dbReference type="ARBA" id="ARBA00004325"/>
    </source>
</evidence>
<dbReference type="STRING" id="1344418.A0A1D2VLP5"/>
<organism evidence="9 10">
    <name type="scientific">Ascoidea rubescens DSM 1968</name>
    <dbReference type="NCBI Taxonomy" id="1344418"/>
    <lineage>
        <taxon>Eukaryota</taxon>
        <taxon>Fungi</taxon>
        <taxon>Dikarya</taxon>
        <taxon>Ascomycota</taxon>
        <taxon>Saccharomycotina</taxon>
        <taxon>Saccharomycetes</taxon>
        <taxon>Ascoideaceae</taxon>
        <taxon>Ascoidea</taxon>
    </lineage>
</organism>
<keyword evidence="6 7" id="KW-0472">Membrane</keyword>
<dbReference type="GO" id="GO:0031966">
    <property type="term" value="C:mitochondrial membrane"/>
    <property type="evidence" value="ECO:0007669"/>
    <property type="project" value="UniProtKB-SubCell"/>
</dbReference>
<dbReference type="GO" id="GO:0097250">
    <property type="term" value="P:mitochondrial respirasome assembly"/>
    <property type="evidence" value="ECO:0007669"/>
    <property type="project" value="TreeGrafter"/>
</dbReference>
<dbReference type="GeneID" id="30963569"/>
<evidence type="ECO:0000256" key="3">
    <source>
        <dbReference type="ARBA" id="ARBA00022692"/>
    </source>
</evidence>
<dbReference type="InParanoid" id="A0A1D2VLP5"/>
<dbReference type="AlphaFoldDB" id="A0A1D2VLP5"/>
<dbReference type="FunCoup" id="A0A1D2VLP5">
    <property type="interactions" value="83"/>
</dbReference>
<name>A0A1D2VLP5_9ASCO</name>
<evidence type="ECO:0000256" key="2">
    <source>
        <dbReference type="ARBA" id="ARBA00013887"/>
    </source>
</evidence>
<keyword evidence="5" id="KW-0496">Mitochondrion</keyword>
<evidence type="ECO:0000256" key="7">
    <source>
        <dbReference type="SAM" id="Phobius"/>
    </source>
</evidence>
<reference evidence="10" key="1">
    <citation type="submission" date="2016-05" db="EMBL/GenBank/DDBJ databases">
        <title>Comparative genomics of biotechnologically important yeasts.</title>
        <authorList>
            <consortium name="DOE Joint Genome Institute"/>
            <person name="Riley R."/>
            <person name="Haridas S."/>
            <person name="Wolfe K.H."/>
            <person name="Lopes M.R."/>
            <person name="Hittinger C.T."/>
            <person name="Goker M."/>
            <person name="Salamov A."/>
            <person name="Wisecaver J."/>
            <person name="Long T.M."/>
            <person name="Aerts A.L."/>
            <person name="Barry K."/>
            <person name="Choi C."/>
            <person name="Clum A."/>
            <person name="Coughlan A.Y."/>
            <person name="Deshpande S."/>
            <person name="Douglass A.P."/>
            <person name="Hanson S.J."/>
            <person name="Klenk H.-P."/>
            <person name="Labutti K."/>
            <person name="Lapidus A."/>
            <person name="Lindquist E."/>
            <person name="Lipzen A."/>
            <person name="Meier-Kolthoff J.P."/>
            <person name="Ohm R.A."/>
            <person name="Otillar R.P."/>
            <person name="Pangilinan J."/>
            <person name="Peng Y."/>
            <person name="Rokas A."/>
            <person name="Rosa C.A."/>
            <person name="Scheuner C."/>
            <person name="Sibirny A.A."/>
            <person name="Slot J.C."/>
            <person name="Stielow J.B."/>
            <person name="Sun H."/>
            <person name="Kurtzman C.P."/>
            <person name="Blackwell M."/>
            <person name="Grigoriev I.V."/>
            <person name="Jeffries T.W."/>
        </authorList>
    </citation>
    <scope>NUCLEOTIDE SEQUENCE [LARGE SCALE GENOMIC DNA]</scope>
    <source>
        <strain evidence="10">DSM 1968</strain>
    </source>
</reference>
<keyword evidence="3 7" id="KW-0812">Transmembrane</keyword>
<protein>
    <recommendedName>
        <fullName evidence="2">Respiratory supercomplex factor 1, mitochondrial</fullName>
    </recommendedName>
</protein>
<feature type="non-terminal residue" evidence="9">
    <location>
        <position position="1"/>
    </location>
</feature>
<dbReference type="Proteomes" id="UP000095038">
    <property type="component" value="Unassembled WGS sequence"/>
</dbReference>
<evidence type="ECO:0000313" key="10">
    <source>
        <dbReference type="Proteomes" id="UP000095038"/>
    </source>
</evidence>
<accession>A0A1D2VLP5</accession>
<evidence type="ECO:0000256" key="4">
    <source>
        <dbReference type="ARBA" id="ARBA00022989"/>
    </source>
</evidence>
<dbReference type="OrthoDB" id="6604018at2759"/>
<keyword evidence="10" id="KW-1185">Reference proteome</keyword>
<dbReference type="Pfam" id="PF04588">
    <property type="entry name" value="HIG_1_N"/>
    <property type="match status" value="1"/>
</dbReference>
<dbReference type="InterPro" id="IPR050355">
    <property type="entry name" value="RCF1"/>
</dbReference>
<dbReference type="Gene3D" id="6.10.140.1320">
    <property type="match status" value="1"/>
</dbReference>
<keyword evidence="4 7" id="KW-1133">Transmembrane helix</keyword>
<comment type="subcellular location">
    <subcellularLocation>
        <location evidence="1">Mitochondrion membrane</location>
    </subcellularLocation>
</comment>